<dbReference type="EMBL" id="BMDC01000003">
    <property type="protein sequence ID" value="GGH64858.1"/>
    <property type="molecule type" value="Genomic_DNA"/>
</dbReference>
<dbReference type="Proteomes" id="UP000600171">
    <property type="component" value="Unassembled WGS sequence"/>
</dbReference>
<gene>
    <name evidence="1" type="ORF">GCM10007359_17550</name>
</gene>
<keyword evidence="2" id="KW-1185">Reference proteome</keyword>
<dbReference type="Gene3D" id="3.40.50.300">
    <property type="entry name" value="P-loop containing nucleotide triphosphate hydrolases"/>
    <property type="match status" value="1"/>
</dbReference>
<evidence type="ECO:0000313" key="1">
    <source>
        <dbReference type="EMBL" id="GGH64858.1"/>
    </source>
</evidence>
<sequence>MLVVRDIWASGRHNPLFGPTSFEVEPGEVLIIQADSQLERTALSLTLTGRMKPSGGSVTFEDPETEQEKKVSMKLLRKRSELIDSPNVNEPENHMRVRDYVSEMLSYTMGSLRRPRSAKWLAEHDLADLDNLWNEQLTGDQNIRLMSALACSYTHADVLVFDTPSRHLNHTEFWLPYLRRLAEDPDHPRIVIAVVPHISSKWHGKRAVVGDAHQDTSLSAKSQTGILETVDETVEERAS</sequence>
<protein>
    <submittedName>
        <fullName evidence="1">ABC transporter ATP-binding protein</fullName>
    </submittedName>
</protein>
<keyword evidence="1" id="KW-0547">Nucleotide-binding</keyword>
<reference evidence="1 2" key="1">
    <citation type="journal article" date="2014" name="Int. J. Syst. Evol. Microbiol.">
        <title>Complete genome sequence of Corynebacterium casei LMG S-19264T (=DSM 44701T), isolated from a smear-ripened cheese.</title>
        <authorList>
            <consortium name="US DOE Joint Genome Institute (JGI-PGF)"/>
            <person name="Walter F."/>
            <person name="Albersmeier A."/>
            <person name="Kalinowski J."/>
            <person name="Ruckert C."/>
        </authorList>
    </citation>
    <scope>NUCLEOTIDE SEQUENCE [LARGE SCALE GENOMIC DNA]</scope>
    <source>
        <strain evidence="1 2">CCM 8669</strain>
    </source>
</reference>
<organism evidence="1 2">
    <name type="scientific">Rothia aerolata</name>
    <dbReference type="NCBI Taxonomy" id="1812262"/>
    <lineage>
        <taxon>Bacteria</taxon>
        <taxon>Bacillati</taxon>
        <taxon>Actinomycetota</taxon>
        <taxon>Actinomycetes</taxon>
        <taxon>Micrococcales</taxon>
        <taxon>Micrococcaceae</taxon>
        <taxon>Rothia</taxon>
    </lineage>
</organism>
<name>A0A917IXI8_9MICC</name>
<proteinExistence type="predicted"/>
<evidence type="ECO:0000313" key="2">
    <source>
        <dbReference type="Proteomes" id="UP000600171"/>
    </source>
</evidence>
<accession>A0A917IXI8</accession>
<keyword evidence="1" id="KW-0067">ATP-binding</keyword>
<dbReference type="AlphaFoldDB" id="A0A917IXI8"/>
<dbReference type="RefSeq" id="WP_188359999.1">
    <property type="nucleotide sequence ID" value="NZ_BMDC01000003.1"/>
</dbReference>
<dbReference type="SUPFAM" id="SSF52540">
    <property type="entry name" value="P-loop containing nucleoside triphosphate hydrolases"/>
    <property type="match status" value="1"/>
</dbReference>
<dbReference type="GO" id="GO:0005524">
    <property type="term" value="F:ATP binding"/>
    <property type="evidence" value="ECO:0007669"/>
    <property type="project" value="UniProtKB-KW"/>
</dbReference>
<dbReference type="InterPro" id="IPR027417">
    <property type="entry name" value="P-loop_NTPase"/>
</dbReference>
<comment type="caution">
    <text evidence="1">The sequence shown here is derived from an EMBL/GenBank/DDBJ whole genome shotgun (WGS) entry which is preliminary data.</text>
</comment>